<dbReference type="SUPFAM" id="SSF53807">
    <property type="entry name" value="Helical backbone' metal receptor"/>
    <property type="match status" value="1"/>
</dbReference>
<name>A0A0K1ESR8_CHOCO</name>
<dbReference type="InterPro" id="IPR054828">
    <property type="entry name" value="Vit_B12_bind_prot"/>
</dbReference>
<dbReference type="AlphaFoldDB" id="A0A0K1ESR8"/>
<protein>
    <submittedName>
        <fullName evidence="3">Periplasmic-binding protein</fullName>
    </submittedName>
</protein>
<dbReference type="Proteomes" id="UP000067626">
    <property type="component" value="Chromosome"/>
</dbReference>
<sequence>MHVISLHDDRARKHVWPEPPQRIVSLVPSDTYSLLRLGAGERVVARTRYCFEPADEVASIETVGGTKDADVDRIVALEPDVVVANQEENNRRDIERLESAGVRVFVSFPRRVSEGVAHLARLARLLGVDARSTGPGRAFIAEAYRVQREAEASRSQLPPLRAFVPIWMDPLMTANGETFLSDALDLAGAQNVFADRPRRYPLAADTGTGKPLSPDRVGDRDTRYPRITLDELVERAPEIILLPDEPHPFTTVDAEVFRKLPIPAARNGQIVHCDGKDLMWYGARALEGIARLRALVDAARAATTAEKA</sequence>
<dbReference type="PROSITE" id="PS50983">
    <property type="entry name" value="FE_B12_PBP"/>
    <property type="match status" value="1"/>
</dbReference>
<dbReference type="Gene3D" id="3.40.50.1980">
    <property type="entry name" value="Nitrogenase molybdenum iron protein domain"/>
    <property type="match status" value="2"/>
</dbReference>
<evidence type="ECO:0000259" key="2">
    <source>
        <dbReference type="PROSITE" id="PS50983"/>
    </source>
</evidence>
<gene>
    <name evidence="3" type="ORF">CMC5_079170</name>
</gene>
<dbReference type="PANTHER" id="PTHR30535:SF35">
    <property type="entry name" value="PERIPLASMIC BINDING PROTEIN"/>
    <property type="match status" value="1"/>
</dbReference>
<dbReference type="PANTHER" id="PTHR30535">
    <property type="entry name" value="VITAMIN B12-BINDING PROTEIN"/>
    <property type="match status" value="1"/>
</dbReference>
<keyword evidence="1" id="KW-0732">Signal</keyword>
<dbReference type="Pfam" id="PF01497">
    <property type="entry name" value="Peripla_BP_2"/>
    <property type="match status" value="1"/>
</dbReference>
<keyword evidence="4" id="KW-1185">Reference proteome</keyword>
<dbReference type="InterPro" id="IPR002491">
    <property type="entry name" value="ABC_transptr_periplasmic_BD"/>
</dbReference>
<dbReference type="EMBL" id="CP012159">
    <property type="protein sequence ID" value="AKT43682.1"/>
    <property type="molecule type" value="Genomic_DNA"/>
</dbReference>
<dbReference type="NCBIfam" id="NF038402">
    <property type="entry name" value="TroA_like"/>
    <property type="match status" value="2"/>
</dbReference>
<dbReference type="InterPro" id="IPR050902">
    <property type="entry name" value="ABC_Transporter_SBP"/>
</dbReference>
<proteinExistence type="predicted"/>
<dbReference type="KEGG" id="ccro:CMC5_079170"/>
<evidence type="ECO:0000256" key="1">
    <source>
        <dbReference type="ARBA" id="ARBA00022729"/>
    </source>
</evidence>
<evidence type="ECO:0000313" key="3">
    <source>
        <dbReference type="EMBL" id="AKT43682.1"/>
    </source>
</evidence>
<reference evidence="3 4" key="1">
    <citation type="submission" date="2015-07" db="EMBL/GenBank/DDBJ databases">
        <title>Genome analysis of myxobacterium Chondromyces crocatus Cm c5 reveals a high potential for natural compound synthesis and the genetic basis for the loss of fruiting body formation.</title>
        <authorList>
            <person name="Zaburannyi N."/>
            <person name="Bunk B."/>
            <person name="Maier J."/>
            <person name="Overmann J."/>
            <person name="Mueller R."/>
        </authorList>
    </citation>
    <scope>NUCLEOTIDE SEQUENCE [LARGE SCALE GENOMIC DNA]</scope>
    <source>
        <strain evidence="3 4">Cm c5</strain>
    </source>
</reference>
<dbReference type="STRING" id="52.CMC5_079170"/>
<dbReference type="OrthoDB" id="9787830at2"/>
<evidence type="ECO:0000313" key="4">
    <source>
        <dbReference type="Proteomes" id="UP000067626"/>
    </source>
</evidence>
<feature type="domain" description="Fe/B12 periplasmic-binding" evidence="2">
    <location>
        <begin position="22"/>
        <end position="303"/>
    </location>
</feature>
<accession>A0A0K1ESR8</accession>
<organism evidence="3 4">
    <name type="scientific">Chondromyces crocatus</name>
    <dbReference type="NCBI Taxonomy" id="52"/>
    <lineage>
        <taxon>Bacteria</taxon>
        <taxon>Pseudomonadati</taxon>
        <taxon>Myxococcota</taxon>
        <taxon>Polyangia</taxon>
        <taxon>Polyangiales</taxon>
        <taxon>Polyangiaceae</taxon>
        <taxon>Chondromyces</taxon>
    </lineage>
</organism>